<dbReference type="InterPro" id="IPR011041">
    <property type="entry name" value="Quinoprot_gluc/sorb_DH_b-prop"/>
</dbReference>
<evidence type="ECO:0000313" key="3">
    <source>
        <dbReference type="EMBL" id="RJG07734.1"/>
    </source>
</evidence>
<dbReference type="AlphaFoldDB" id="A0A418X5H1"/>
<evidence type="ECO:0000256" key="1">
    <source>
        <dbReference type="SAM" id="SignalP"/>
    </source>
</evidence>
<keyword evidence="4" id="KW-1185">Reference proteome</keyword>
<comment type="caution">
    <text evidence="3">The sequence shown here is derived from an EMBL/GenBank/DDBJ whole genome shotgun (WGS) entry which is preliminary data.</text>
</comment>
<dbReference type="InterPro" id="IPR011042">
    <property type="entry name" value="6-blade_b-propeller_TolB-like"/>
</dbReference>
<organism evidence="3 4">
    <name type="scientific">Noviherbaspirillum cavernae</name>
    <dbReference type="NCBI Taxonomy" id="2320862"/>
    <lineage>
        <taxon>Bacteria</taxon>
        <taxon>Pseudomonadati</taxon>
        <taxon>Pseudomonadota</taxon>
        <taxon>Betaproteobacteria</taxon>
        <taxon>Burkholderiales</taxon>
        <taxon>Oxalobacteraceae</taxon>
        <taxon>Noviherbaspirillum</taxon>
    </lineage>
</organism>
<dbReference type="Proteomes" id="UP000285190">
    <property type="component" value="Unassembled WGS sequence"/>
</dbReference>
<sequence length="469" mass="50088">MKQNRQNRNGTLTLSVSLLLAACSGGGGGGDPAPASSGTTASAPAAPVAPAAAAAAASVKRTLEVPSALAEAPFDSERSLLVPPGFGIRLWARVANARFMALAPNGDVLVSVPDEGKVVLLRERANDVPEKFDFATDLRRPHDMALRQIGDTTYLYIAESNRVTRSVYIAGDTRSSVRETVVDNLPDSSTPELGGNYGHELKNLALGADNKLYVSIASSCNACPEDTTSDPVRGAIYQYNADGTAPRLFARGLRNAEGLDFIPGTNTLWVTVNSRDDIAYPFESDFDGDGESDLGRVMPKYVDDNPPDKFTLVRDGGNYGWPFCNPAPNAAMANLDMISDVQFNYNGMHMNCATADRPSRGIRAHAAPLGFSFLQNSSVPAAYRNGAAVAQHGCWNCTSLVAGYKVTYFPFDSAGSAGAEMDLVSGFVTDPQERRFWGRPVDVIADARGRILISDDFAGAIYQLYPLPQ</sequence>
<dbReference type="InterPro" id="IPR054539">
    <property type="entry name" value="Beta-prop_PDH"/>
</dbReference>
<keyword evidence="1" id="KW-0732">Signal</keyword>
<dbReference type="PANTHER" id="PTHR19328">
    <property type="entry name" value="HEDGEHOG-INTERACTING PROTEIN"/>
    <property type="match status" value="1"/>
</dbReference>
<dbReference type="PROSITE" id="PS51257">
    <property type="entry name" value="PROKAR_LIPOPROTEIN"/>
    <property type="match status" value="1"/>
</dbReference>
<accession>A0A418X5H1</accession>
<evidence type="ECO:0000259" key="2">
    <source>
        <dbReference type="Pfam" id="PF22807"/>
    </source>
</evidence>
<dbReference type="SUPFAM" id="SSF50952">
    <property type="entry name" value="Soluble quinoprotein glucose dehydrogenase"/>
    <property type="match status" value="1"/>
</dbReference>
<feature type="domain" description="Pyrroloquinoline quinone-dependent pyranose dehydrogenase beta-propeller" evidence="2">
    <location>
        <begin position="84"/>
        <end position="464"/>
    </location>
</feature>
<dbReference type="OrthoDB" id="9770043at2"/>
<dbReference type="RefSeq" id="WP_119741473.1">
    <property type="nucleotide sequence ID" value="NZ_QYUN01000002.1"/>
</dbReference>
<dbReference type="EMBL" id="QYUN01000002">
    <property type="protein sequence ID" value="RJG07734.1"/>
    <property type="molecule type" value="Genomic_DNA"/>
</dbReference>
<dbReference type="PANTHER" id="PTHR19328:SF53">
    <property type="entry name" value="MEMBRANE PROTEIN"/>
    <property type="match status" value="1"/>
</dbReference>
<proteinExistence type="predicted"/>
<gene>
    <name evidence="3" type="ORF">D3870_00555</name>
</gene>
<feature type="chain" id="PRO_5019520934" evidence="1">
    <location>
        <begin position="30"/>
        <end position="469"/>
    </location>
</feature>
<reference evidence="3 4" key="1">
    <citation type="submission" date="2018-09" db="EMBL/GenBank/DDBJ databases">
        <authorList>
            <person name="Zhu H."/>
        </authorList>
    </citation>
    <scope>NUCLEOTIDE SEQUENCE [LARGE SCALE GENOMIC DNA]</scope>
    <source>
        <strain evidence="3 4">K2R10-39</strain>
    </source>
</reference>
<protein>
    <submittedName>
        <fullName evidence="3">Sugar dehydrogenase</fullName>
    </submittedName>
</protein>
<dbReference type="Pfam" id="PF22807">
    <property type="entry name" value="TrAA12"/>
    <property type="match status" value="1"/>
</dbReference>
<feature type="signal peptide" evidence="1">
    <location>
        <begin position="1"/>
        <end position="29"/>
    </location>
</feature>
<evidence type="ECO:0000313" key="4">
    <source>
        <dbReference type="Proteomes" id="UP000285190"/>
    </source>
</evidence>
<name>A0A418X5H1_9BURK</name>
<dbReference type="Gene3D" id="2.120.10.30">
    <property type="entry name" value="TolB, C-terminal domain"/>
    <property type="match status" value="1"/>
</dbReference>